<evidence type="ECO:0000259" key="11">
    <source>
        <dbReference type="PROSITE" id="PS50893"/>
    </source>
</evidence>
<evidence type="ECO:0000256" key="9">
    <source>
        <dbReference type="ARBA" id="ARBA00023136"/>
    </source>
</evidence>
<keyword evidence="3" id="KW-0813">Transport</keyword>
<dbReference type="PANTHER" id="PTHR48040">
    <property type="entry name" value="PLEIOTROPIC DRUG RESISTANCE PROTEIN 1-LIKE ISOFORM X1"/>
    <property type="match status" value="1"/>
</dbReference>
<dbReference type="PANTHER" id="PTHR48040:SF20">
    <property type="entry name" value="PLEIOTROPIC DRUG RESISTANCE PROTEIN 1"/>
    <property type="match status" value="1"/>
</dbReference>
<evidence type="ECO:0000256" key="3">
    <source>
        <dbReference type="ARBA" id="ARBA00022448"/>
    </source>
</evidence>
<feature type="transmembrane region" description="Helical" evidence="10">
    <location>
        <begin position="595"/>
        <end position="619"/>
    </location>
</feature>
<dbReference type="InterPro" id="IPR003439">
    <property type="entry name" value="ABC_transporter-like_ATP-bd"/>
</dbReference>
<evidence type="ECO:0000256" key="4">
    <source>
        <dbReference type="ARBA" id="ARBA00022692"/>
    </source>
</evidence>
<comment type="similarity">
    <text evidence="2">Belongs to the ABC transporter superfamily. ABCG family. PDR (TC 3.A.1.205) subfamily.</text>
</comment>
<dbReference type="SMART" id="SM00382">
    <property type="entry name" value="AAA"/>
    <property type="match status" value="2"/>
</dbReference>
<dbReference type="InterPro" id="IPR013525">
    <property type="entry name" value="ABC2_TM"/>
</dbReference>
<dbReference type="EMBL" id="QJKJ01003584">
    <property type="protein sequence ID" value="RDX97688.1"/>
    <property type="molecule type" value="Genomic_DNA"/>
</dbReference>
<dbReference type="GO" id="GO:0005524">
    <property type="term" value="F:ATP binding"/>
    <property type="evidence" value="ECO:0007669"/>
    <property type="project" value="UniProtKB-KW"/>
</dbReference>
<dbReference type="FunFam" id="3.40.50.300:FF:003848">
    <property type="entry name" value="Pleiotropic drug resistance 12 isoform 3"/>
    <property type="match status" value="1"/>
</dbReference>
<dbReference type="InterPro" id="IPR003593">
    <property type="entry name" value="AAA+_ATPase"/>
</dbReference>
<sequence length="1499" mass="170158">YANSWVEDMEGSDIYRASNSLRASSSTVWRNGIMEAFSRSSRHEEDDEEALKWAVLEKLPTYNRLRKGLLTTSHGVANEIDITELGFQERQKLLDRLINVAEEDNEKFLLKLKERIDRVGIDIPTIEVRFEHLSVEAEAYEGSRALPTFVNFVTNMVESFFTSLHILSGKKKHVTILKDVSGIIKPRRMALLLGPPSSGKTTLLLALSGKLDPSLKVAGRVTYNGHEMNEFVSQRTAAYISQHDVHIGEMTVRETLAFSARCQGVGTRYGSVFLNHNNFFISNVGVLFIICCDQDLLSELARREKEAKIKPDPDIDVYMKAATTGGQEANLITDYVLKILGLDICADTMMGDEMLRGISGGQRKRVTTGEMLVGPANALFMDEISTGLDSSTTFQIVRSLRHYVHILDGTAVISLLQPAPETYELFDDIILISDGQIVYQGPREYVLDFFEYVGFRCPDRKGVADFLQEVTSRKDQEQYWVRRDEPYRFVTVTQFSEAFQSFHVGKRIGEELSTPFDKSKSHPAALTTKKYGVDKKALLKANFSREYLLMKRNSFVYIFKLCQLTIMAMLTMTLFLRTEMHRDSLDDGGVYTGALFFSVVMLMFNGLAEISMTIVKLPIFYKQRDLLFYPSWTYAIPSWILKIPITFIEAAVWVFLTYYVIGFDPNVGRLLKQYLVLLLINQMSSGLFRAIAALGRNMIVASTFGSFALLVLFALGGFILSRDDIKGWWIWGYWTSPLMYGQNAMVVNEFLGNSWNHFTPNSNKTLGIQILESRGFFTHAYWYWIGIGALIGFMFLFNIIYTLALTYLNPFEKPQATIIEESEGGMLNGRACEDELTHLESSGRAIASSRRKKRGMVLPFEPYSITFDQIVYSVDMPRVSQFKVINNVGVSNSDFSLIYLQSRKKLKPNSWDWQEMKDQGVREERLVLLKGVSGAFRPGVLTALMGVSGAGKTTLMDVLAGRKTGGYIEGNIKVSGYPKRQETFARIAGYCEQNDIHSPHVTVYESLVYSAWLRLPAEVESNTRKMFIEEVMKLVELNPLRNSLVGLPGVNGLSTEQRKRLTIAVELVANPSIIFMDEPTSGLDARAAAIVMRTVRNTVDTGRTVVCTIHQPSIDIFEAFDELFLMKRGGQEIYVGPLGRHSSQLIKYFESIKGVSKIKDGYNPATWMLEVTTSAQELTLGVDFHEIYKNSELYRRNKQLIAELGNPIPGSKDLHFPTQYAQSLLVQYLACLWKQHWSYWRNPPYTAVRFLSTIVIALLFGTMFWGLGGKHSNRQDLFNAIGSMYNAVLFVGIQNSASVQPVVAIERTVFYRERAAGMYSALPYAIAQVIIELPYVFVQATSYSVIVYAMMGFEWTLEKFFWYIFFMYFTLCYYTFYGMMTVAVTPNHHVASIVASAFYGIWNLFSGFVITRPNIPVWWRWYYWACPVAWTIYGLVASQFGDITNVMKSENKSVQEFIRSYFGIRHDFVGVSAIMVSGFAVLFVLIFAVSIKVFNFQRR</sequence>
<feature type="domain" description="ABC transporter" evidence="11">
    <location>
        <begin position="155"/>
        <end position="459"/>
    </location>
</feature>
<feature type="transmembrane region" description="Helical" evidence="10">
    <location>
        <begin position="555"/>
        <end position="575"/>
    </location>
</feature>
<dbReference type="InterPro" id="IPR029481">
    <property type="entry name" value="ABC_trans_N"/>
</dbReference>
<feature type="transmembrane region" description="Helical" evidence="10">
    <location>
        <begin position="1247"/>
        <end position="1267"/>
    </location>
</feature>
<feature type="transmembrane region" description="Helical" evidence="10">
    <location>
        <begin position="639"/>
        <end position="661"/>
    </location>
</feature>
<dbReference type="SUPFAM" id="SSF52540">
    <property type="entry name" value="P-loop containing nucleoside triphosphate hydrolases"/>
    <property type="match status" value="2"/>
</dbReference>
<comment type="subcellular location">
    <subcellularLocation>
        <location evidence="1">Membrane</location>
        <topology evidence="1">Multi-pass membrane protein</topology>
    </subcellularLocation>
</comment>
<dbReference type="CDD" id="cd03232">
    <property type="entry name" value="ABCG_PDR_domain2"/>
    <property type="match status" value="1"/>
</dbReference>
<feature type="transmembrane region" description="Helical" evidence="10">
    <location>
        <begin position="781"/>
        <end position="808"/>
    </location>
</feature>
<keyword evidence="7" id="KW-0067">ATP-binding</keyword>
<dbReference type="FunFam" id="3.40.50.300:FF:000179">
    <property type="entry name" value="ABC transporter G family member 34"/>
    <property type="match status" value="1"/>
</dbReference>
<comment type="caution">
    <text evidence="12">The sequence shown here is derived from an EMBL/GenBank/DDBJ whole genome shotgun (WGS) entry which is preliminary data.</text>
</comment>
<proteinExistence type="inferred from homology"/>
<feature type="transmembrane region" description="Helical" evidence="10">
    <location>
        <begin position="1360"/>
        <end position="1377"/>
    </location>
</feature>
<gene>
    <name evidence="12" type="primary">PDR1</name>
    <name evidence="12" type="ORF">CR513_19519</name>
</gene>
<organism evidence="12 13">
    <name type="scientific">Mucuna pruriens</name>
    <name type="common">Velvet bean</name>
    <name type="synonym">Dolichos pruriens</name>
    <dbReference type="NCBI Taxonomy" id="157652"/>
    <lineage>
        <taxon>Eukaryota</taxon>
        <taxon>Viridiplantae</taxon>
        <taxon>Streptophyta</taxon>
        <taxon>Embryophyta</taxon>
        <taxon>Tracheophyta</taxon>
        <taxon>Spermatophyta</taxon>
        <taxon>Magnoliopsida</taxon>
        <taxon>eudicotyledons</taxon>
        <taxon>Gunneridae</taxon>
        <taxon>Pentapetalae</taxon>
        <taxon>rosids</taxon>
        <taxon>fabids</taxon>
        <taxon>Fabales</taxon>
        <taxon>Fabaceae</taxon>
        <taxon>Papilionoideae</taxon>
        <taxon>50 kb inversion clade</taxon>
        <taxon>NPAAA clade</taxon>
        <taxon>indigoferoid/millettioid clade</taxon>
        <taxon>Phaseoleae</taxon>
        <taxon>Mucuna</taxon>
    </lineage>
</organism>
<dbReference type="Pfam" id="PF00005">
    <property type="entry name" value="ABC_tran"/>
    <property type="match status" value="2"/>
</dbReference>
<dbReference type="InterPro" id="IPR034001">
    <property type="entry name" value="ABCG_PDR_1"/>
</dbReference>
<dbReference type="GO" id="GO:0016887">
    <property type="term" value="F:ATP hydrolysis activity"/>
    <property type="evidence" value="ECO:0007669"/>
    <property type="project" value="InterPro"/>
</dbReference>
<evidence type="ECO:0000256" key="8">
    <source>
        <dbReference type="ARBA" id="ARBA00022989"/>
    </source>
</evidence>
<keyword evidence="6" id="KW-0547">Nucleotide-binding</keyword>
<keyword evidence="4 10" id="KW-0812">Transmembrane</keyword>
<feature type="domain" description="ABC transporter" evidence="11">
    <location>
        <begin position="914"/>
        <end position="1153"/>
    </location>
</feature>
<feature type="transmembrane region" description="Helical" evidence="10">
    <location>
        <begin position="673"/>
        <end position="692"/>
    </location>
</feature>
<keyword evidence="5" id="KW-0677">Repeat</keyword>
<dbReference type="PROSITE" id="PS50893">
    <property type="entry name" value="ABC_TRANSPORTER_2"/>
    <property type="match status" value="2"/>
</dbReference>
<dbReference type="GO" id="GO:0016020">
    <property type="term" value="C:membrane"/>
    <property type="evidence" value="ECO:0007669"/>
    <property type="project" value="UniProtKB-SubCell"/>
</dbReference>
<keyword evidence="13" id="KW-1185">Reference proteome</keyword>
<evidence type="ECO:0000256" key="5">
    <source>
        <dbReference type="ARBA" id="ARBA00022737"/>
    </source>
</evidence>
<dbReference type="Pfam" id="PF01061">
    <property type="entry name" value="ABC2_membrane"/>
    <property type="match status" value="2"/>
</dbReference>
<feature type="transmembrane region" description="Helical" evidence="10">
    <location>
        <begin position="1389"/>
        <end position="1409"/>
    </location>
</feature>
<dbReference type="InterPro" id="IPR034003">
    <property type="entry name" value="ABCG_PDR_2"/>
</dbReference>
<dbReference type="Gene3D" id="3.40.50.300">
    <property type="entry name" value="P-loop containing nucleotide triphosphate hydrolases"/>
    <property type="match status" value="2"/>
</dbReference>
<accession>A0A371H4D3</accession>
<protein>
    <submittedName>
        <fullName evidence="12">Pleiotropic drug resistance protein 1</fullName>
    </submittedName>
</protein>
<dbReference type="Proteomes" id="UP000257109">
    <property type="component" value="Unassembled WGS sequence"/>
</dbReference>
<feature type="transmembrane region" description="Helical" evidence="10">
    <location>
        <begin position="1325"/>
        <end position="1348"/>
    </location>
</feature>
<evidence type="ECO:0000256" key="10">
    <source>
        <dbReference type="SAM" id="Phobius"/>
    </source>
</evidence>
<dbReference type="STRING" id="157652.A0A371H4D3"/>
<keyword evidence="8 10" id="KW-1133">Transmembrane helix</keyword>
<feature type="non-terminal residue" evidence="12">
    <location>
        <position position="1"/>
    </location>
</feature>
<evidence type="ECO:0000313" key="13">
    <source>
        <dbReference type="Proteomes" id="UP000257109"/>
    </source>
</evidence>
<dbReference type="CDD" id="cd03233">
    <property type="entry name" value="ABCG_PDR_domain1"/>
    <property type="match status" value="1"/>
</dbReference>
<evidence type="ECO:0000256" key="2">
    <source>
        <dbReference type="ARBA" id="ARBA00006012"/>
    </source>
</evidence>
<dbReference type="FunFam" id="3.40.50.300:FF:000059">
    <property type="entry name" value="ABC transporter G family member 40"/>
    <property type="match status" value="1"/>
</dbReference>
<feature type="transmembrane region" description="Helical" evidence="10">
    <location>
        <begin position="1468"/>
        <end position="1494"/>
    </location>
</feature>
<reference evidence="12" key="1">
    <citation type="submission" date="2018-05" db="EMBL/GenBank/DDBJ databases">
        <title>Draft genome of Mucuna pruriens seed.</title>
        <authorList>
            <person name="Nnadi N.E."/>
            <person name="Vos R."/>
            <person name="Hasami M.H."/>
            <person name="Devisetty U.K."/>
            <person name="Aguiy J.C."/>
        </authorList>
    </citation>
    <scope>NUCLEOTIDE SEQUENCE [LARGE SCALE GENOMIC DNA]</scope>
    <source>
        <strain evidence="12">JCA_2017</strain>
    </source>
</reference>
<feature type="transmembrane region" description="Helical" evidence="10">
    <location>
        <begin position="699"/>
        <end position="720"/>
    </location>
</feature>
<dbReference type="InterPro" id="IPR027417">
    <property type="entry name" value="P-loop_NTPase"/>
</dbReference>
<evidence type="ECO:0000313" key="12">
    <source>
        <dbReference type="EMBL" id="RDX97688.1"/>
    </source>
</evidence>
<dbReference type="GO" id="GO:0140359">
    <property type="term" value="F:ABC-type transporter activity"/>
    <property type="evidence" value="ECO:0007669"/>
    <property type="project" value="InterPro"/>
</dbReference>
<dbReference type="InterPro" id="IPR013581">
    <property type="entry name" value="PDR_assoc"/>
</dbReference>
<keyword evidence="9 10" id="KW-0472">Membrane</keyword>
<dbReference type="OrthoDB" id="66620at2759"/>
<evidence type="ECO:0000256" key="6">
    <source>
        <dbReference type="ARBA" id="ARBA00022741"/>
    </source>
</evidence>
<evidence type="ECO:0000256" key="1">
    <source>
        <dbReference type="ARBA" id="ARBA00004141"/>
    </source>
</evidence>
<dbReference type="Pfam" id="PF14510">
    <property type="entry name" value="ABC_trans_N"/>
    <property type="match status" value="1"/>
</dbReference>
<dbReference type="Pfam" id="PF08370">
    <property type="entry name" value="PDR_assoc"/>
    <property type="match status" value="1"/>
</dbReference>
<evidence type="ECO:0000256" key="7">
    <source>
        <dbReference type="ARBA" id="ARBA00022840"/>
    </source>
</evidence>
<name>A0A371H4D3_MUCPR</name>
<feature type="transmembrane region" description="Helical" evidence="10">
    <location>
        <begin position="1421"/>
        <end position="1441"/>
    </location>
</feature>